<accession>A0A242MH09</accession>
<evidence type="ECO:0000259" key="1">
    <source>
        <dbReference type="Pfam" id="PF00149"/>
    </source>
</evidence>
<comment type="caution">
    <text evidence="2">The sequence shown here is derived from an EMBL/GenBank/DDBJ whole genome shotgun (WGS) entry which is preliminary data.</text>
</comment>
<dbReference type="AlphaFoldDB" id="A0A242MH09"/>
<evidence type="ECO:0000313" key="2">
    <source>
        <dbReference type="EMBL" id="OTP70238.1"/>
    </source>
</evidence>
<dbReference type="EMBL" id="NBTZ01000111">
    <property type="protein sequence ID" value="OTP70238.1"/>
    <property type="molecule type" value="Genomic_DNA"/>
</dbReference>
<organism evidence="2 3">
    <name type="scientific">Caballeronia sordidicola</name>
    <name type="common">Burkholderia sordidicola</name>
    <dbReference type="NCBI Taxonomy" id="196367"/>
    <lineage>
        <taxon>Bacteria</taxon>
        <taxon>Pseudomonadati</taxon>
        <taxon>Pseudomonadota</taxon>
        <taxon>Betaproteobacteria</taxon>
        <taxon>Burkholderiales</taxon>
        <taxon>Burkholderiaceae</taxon>
        <taxon>Caballeronia</taxon>
    </lineage>
</organism>
<dbReference type="Gene3D" id="3.60.21.10">
    <property type="match status" value="1"/>
</dbReference>
<sequence length="234" mass="25269">MMIEALTVDVGGHALVLSAARAAFDPVLKTLFVADAHFGKDAVFRARGIPVPEGSTAETLGRLDVLISMHRPVCVVFLGDLLHARESHAAATLHALAEWRSRHAGLRLILVEGNHDRHAGGPPEALGMEVVDEPYRLGPWALCHYPQRVAGAFALAGHEHPVYRVATRRDSVRLPCFRFAADAGVLPAFGAFTGGYEVNENARNERIFVVAGERVMAVRPQSQAPQAPQAPQAQ</sequence>
<dbReference type="PANTHER" id="PTHR39323:SF1">
    <property type="entry name" value="BLR1149 PROTEIN"/>
    <property type="match status" value="1"/>
</dbReference>
<dbReference type="InterPro" id="IPR024173">
    <property type="entry name" value="Pesterase_MJ0037-like"/>
</dbReference>
<dbReference type="Proteomes" id="UP000195221">
    <property type="component" value="Unassembled WGS sequence"/>
</dbReference>
<name>A0A242MH09_CABSO</name>
<dbReference type="InterPro" id="IPR029052">
    <property type="entry name" value="Metallo-depent_PP-like"/>
</dbReference>
<dbReference type="GO" id="GO:0016787">
    <property type="term" value="F:hydrolase activity"/>
    <property type="evidence" value="ECO:0007669"/>
    <property type="project" value="InterPro"/>
</dbReference>
<reference evidence="2 3" key="1">
    <citation type="submission" date="2017-03" db="EMBL/GenBank/DDBJ databases">
        <title>Genome analysis of strain PAMC 26577.</title>
        <authorList>
            <person name="Oh H.-M."/>
            <person name="Yang J.-A."/>
        </authorList>
    </citation>
    <scope>NUCLEOTIDE SEQUENCE [LARGE SCALE GENOMIC DNA]</scope>
    <source>
        <strain evidence="2 3">PAMC 26577</strain>
    </source>
</reference>
<dbReference type="PANTHER" id="PTHR39323">
    <property type="entry name" value="BLR1149 PROTEIN"/>
    <property type="match status" value="1"/>
</dbReference>
<protein>
    <submittedName>
        <fullName evidence="2">ICC-like protein phosphoesterase</fullName>
    </submittedName>
</protein>
<dbReference type="InterPro" id="IPR026336">
    <property type="entry name" value="PdeM-like"/>
</dbReference>
<dbReference type="Pfam" id="PF00149">
    <property type="entry name" value="Metallophos"/>
    <property type="match status" value="1"/>
</dbReference>
<dbReference type="SUPFAM" id="SSF56300">
    <property type="entry name" value="Metallo-dependent phosphatases"/>
    <property type="match status" value="1"/>
</dbReference>
<feature type="domain" description="Calcineurin-like phosphoesterase" evidence="1">
    <location>
        <begin position="29"/>
        <end position="121"/>
    </location>
</feature>
<dbReference type="InterPro" id="IPR004843">
    <property type="entry name" value="Calcineurin-like_PHP"/>
</dbReference>
<dbReference type="PIRSF" id="PIRSF000887">
    <property type="entry name" value="Pesterase_MJ0037"/>
    <property type="match status" value="1"/>
</dbReference>
<dbReference type="NCBIfam" id="TIGR04123">
    <property type="entry name" value="P_estr_lig_assc"/>
    <property type="match status" value="1"/>
</dbReference>
<evidence type="ECO:0000313" key="3">
    <source>
        <dbReference type="Proteomes" id="UP000195221"/>
    </source>
</evidence>
<dbReference type="RefSeq" id="WP_062169380.1">
    <property type="nucleotide sequence ID" value="NZ_MSRG01000028.1"/>
</dbReference>
<proteinExistence type="predicted"/>
<gene>
    <name evidence="2" type="ORF">PAMC26577_28395</name>
</gene>